<feature type="non-terminal residue" evidence="1">
    <location>
        <position position="1"/>
    </location>
</feature>
<evidence type="ECO:0000313" key="2">
    <source>
        <dbReference type="Proteomes" id="UP000184612"/>
    </source>
</evidence>
<gene>
    <name evidence="1" type="ORF">SAMN02745217_03565</name>
</gene>
<dbReference type="AlphaFoldDB" id="A0A1M7YI14"/>
<accession>A0A1M7YI14</accession>
<reference evidence="1 2" key="1">
    <citation type="submission" date="2016-12" db="EMBL/GenBank/DDBJ databases">
        <authorList>
            <person name="Song W.-J."/>
            <person name="Kurnit D.M."/>
        </authorList>
    </citation>
    <scope>NUCLEOTIDE SEQUENCE [LARGE SCALE GENOMIC DNA]</scope>
    <source>
        <strain evidence="1 2">DSM 12503</strain>
    </source>
</reference>
<sequence length="72" mass="7970">LTALYFDENGKAMGMAVASTSNVYAPGYTDTVVLKYPIKSQTWNSSTGQYDYTYNKPVSYLIYTNGAYVTSN</sequence>
<dbReference type="EMBL" id="FRFD01000010">
    <property type="protein sequence ID" value="SHO52199.1"/>
    <property type="molecule type" value="Genomic_DNA"/>
</dbReference>
<organism evidence="1 2">
    <name type="scientific">Anaerocolumna xylanovorans DSM 12503</name>
    <dbReference type="NCBI Taxonomy" id="1121345"/>
    <lineage>
        <taxon>Bacteria</taxon>
        <taxon>Bacillati</taxon>
        <taxon>Bacillota</taxon>
        <taxon>Clostridia</taxon>
        <taxon>Lachnospirales</taxon>
        <taxon>Lachnospiraceae</taxon>
        <taxon>Anaerocolumna</taxon>
    </lineage>
</organism>
<name>A0A1M7YI14_9FIRM</name>
<evidence type="ECO:0000313" key="1">
    <source>
        <dbReference type="EMBL" id="SHO52199.1"/>
    </source>
</evidence>
<dbReference type="Proteomes" id="UP000184612">
    <property type="component" value="Unassembled WGS sequence"/>
</dbReference>
<protein>
    <submittedName>
        <fullName evidence="1">Uncharacterized protein</fullName>
    </submittedName>
</protein>
<proteinExistence type="predicted"/>
<dbReference type="RefSeq" id="WP_175562094.1">
    <property type="nucleotide sequence ID" value="NZ_FRFD01000010.1"/>
</dbReference>
<keyword evidence="2" id="KW-1185">Reference proteome</keyword>